<dbReference type="CDD" id="cd01399">
    <property type="entry name" value="GlcN6P_deaminase"/>
    <property type="match status" value="1"/>
</dbReference>
<evidence type="ECO:0000256" key="2">
    <source>
        <dbReference type="ARBA" id="ARBA00023277"/>
    </source>
</evidence>
<dbReference type="PANTHER" id="PTHR11280:SF5">
    <property type="entry name" value="GLUCOSAMINE-6-PHOSPHATE ISOMERASE"/>
    <property type="match status" value="1"/>
</dbReference>
<sequence length="235" mass="25925">MQNVRFIKVGGKEEAATVMLERMRKELDEGLRVLGLATGSTMIPVYEAWAKSDLDFSEVISFNLDEYVGLGADNPNSYAWFMNHHLFSHKPFKETYIPDGTAEDLTAECDEYEALLRDAEIDLQFLGVGENGHIAFNEPGTPFSSTTHVTELADSTLGVNSQYFEDRSAIPNTALTMGIASILSAKKIVLLAFGEKKRSALQELVKGQKTTDYPITSLLDHPDVTIVTDLEGIAE</sequence>
<dbReference type="GO" id="GO:0019262">
    <property type="term" value="P:N-acetylneuraminate catabolic process"/>
    <property type="evidence" value="ECO:0007669"/>
    <property type="project" value="TreeGrafter"/>
</dbReference>
<dbReference type="SUPFAM" id="SSF100950">
    <property type="entry name" value="NagB/RpiA/CoA transferase-like"/>
    <property type="match status" value="1"/>
</dbReference>
<dbReference type="GO" id="GO:0005975">
    <property type="term" value="P:carbohydrate metabolic process"/>
    <property type="evidence" value="ECO:0007669"/>
    <property type="project" value="InterPro"/>
</dbReference>
<evidence type="ECO:0000313" key="4">
    <source>
        <dbReference type="EMBL" id="SIT69213.1"/>
    </source>
</evidence>
<proteinExistence type="predicted"/>
<dbReference type="GO" id="GO:0042802">
    <property type="term" value="F:identical protein binding"/>
    <property type="evidence" value="ECO:0007669"/>
    <property type="project" value="TreeGrafter"/>
</dbReference>
<dbReference type="AlphaFoldDB" id="A0A1U7PM63"/>
<dbReference type="OrthoDB" id="9791139at2"/>
<dbReference type="RefSeq" id="WP_076756746.1">
    <property type="nucleotide sequence ID" value="NZ_FTPL01000001.1"/>
</dbReference>
<evidence type="ECO:0000259" key="3">
    <source>
        <dbReference type="Pfam" id="PF01182"/>
    </source>
</evidence>
<gene>
    <name evidence="4" type="ORF">SAMN05428946_0461</name>
</gene>
<dbReference type="EMBL" id="FTPL01000001">
    <property type="protein sequence ID" value="SIT69213.1"/>
    <property type="molecule type" value="Genomic_DNA"/>
</dbReference>
<dbReference type="InterPro" id="IPR006148">
    <property type="entry name" value="Glc/Gal-6P_isomerase"/>
</dbReference>
<protein>
    <submittedName>
        <fullName evidence="4">Glucosamine-6-phosphate deaminase</fullName>
    </submittedName>
</protein>
<reference evidence="5" key="1">
    <citation type="submission" date="2017-01" db="EMBL/GenBank/DDBJ databases">
        <authorList>
            <person name="Varghese N."/>
            <person name="Submissions S."/>
        </authorList>
    </citation>
    <scope>NUCLEOTIDE SEQUENCE [LARGE SCALE GENOMIC DNA]</scope>
    <source>
        <strain evidence="5">MNA4</strain>
    </source>
</reference>
<feature type="domain" description="Glucosamine/galactosamine-6-phosphate isomerase" evidence="3">
    <location>
        <begin position="14"/>
        <end position="219"/>
    </location>
</feature>
<name>A0A1U7PM63_9BACI</name>
<dbReference type="InterPro" id="IPR037171">
    <property type="entry name" value="NagB/RpiA_transferase-like"/>
</dbReference>
<dbReference type="Pfam" id="PF01182">
    <property type="entry name" value="Glucosamine_iso"/>
    <property type="match status" value="1"/>
</dbReference>
<dbReference type="Proteomes" id="UP000187550">
    <property type="component" value="Unassembled WGS sequence"/>
</dbReference>
<dbReference type="Gene3D" id="3.40.50.1360">
    <property type="match status" value="1"/>
</dbReference>
<keyword evidence="2" id="KW-0119">Carbohydrate metabolism</keyword>
<evidence type="ECO:0000313" key="5">
    <source>
        <dbReference type="Proteomes" id="UP000187550"/>
    </source>
</evidence>
<keyword evidence="5" id="KW-1185">Reference proteome</keyword>
<organism evidence="4 5">
    <name type="scientific">Edaphobacillus lindanitolerans</name>
    <dbReference type="NCBI Taxonomy" id="550447"/>
    <lineage>
        <taxon>Bacteria</taxon>
        <taxon>Bacillati</taxon>
        <taxon>Bacillota</taxon>
        <taxon>Bacilli</taxon>
        <taxon>Bacillales</taxon>
        <taxon>Bacillaceae</taxon>
        <taxon>Edaphobacillus</taxon>
    </lineage>
</organism>
<dbReference type="PANTHER" id="PTHR11280">
    <property type="entry name" value="GLUCOSAMINE-6-PHOSPHATE ISOMERASE"/>
    <property type="match status" value="1"/>
</dbReference>
<dbReference type="InterPro" id="IPR004547">
    <property type="entry name" value="Glucosamine6P_isomerase"/>
</dbReference>
<dbReference type="GO" id="GO:0006043">
    <property type="term" value="P:glucosamine catabolic process"/>
    <property type="evidence" value="ECO:0007669"/>
    <property type="project" value="TreeGrafter"/>
</dbReference>
<evidence type="ECO:0000256" key="1">
    <source>
        <dbReference type="ARBA" id="ARBA00022801"/>
    </source>
</evidence>
<dbReference type="GO" id="GO:0004342">
    <property type="term" value="F:glucosamine-6-phosphate deaminase activity"/>
    <property type="evidence" value="ECO:0007669"/>
    <property type="project" value="InterPro"/>
</dbReference>
<keyword evidence="1" id="KW-0378">Hydrolase</keyword>
<dbReference type="GO" id="GO:0006046">
    <property type="term" value="P:N-acetylglucosamine catabolic process"/>
    <property type="evidence" value="ECO:0007669"/>
    <property type="project" value="TreeGrafter"/>
</dbReference>
<dbReference type="GO" id="GO:0005737">
    <property type="term" value="C:cytoplasm"/>
    <property type="evidence" value="ECO:0007669"/>
    <property type="project" value="TreeGrafter"/>
</dbReference>
<accession>A0A1U7PM63</accession>
<dbReference type="STRING" id="550447.SAMN05428946_0461"/>